<dbReference type="InterPro" id="IPR004143">
    <property type="entry name" value="BPL_LPL_catalytic"/>
</dbReference>
<organism evidence="7 8">
    <name type="scientific">Pichia californica</name>
    <dbReference type="NCBI Taxonomy" id="460514"/>
    <lineage>
        <taxon>Eukaryota</taxon>
        <taxon>Fungi</taxon>
        <taxon>Dikarya</taxon>
        <taxon>Ascomycota</taxon>
        <taxon>Saccharomycotina</taxon>
        <taxon>Pichiomycetes</taxon>
        <taxon>Pichiales</taxon>
        <taxon>Pichiaceae</taxon>
        <taxon>Pichia</taxon>
    </lineage>
</organism>
<evidence type="ECO:0000256" key="1">
    <source>
        <dbReference type="ARBA" id="ARBA00004821"/>
    </source>
</evidence>
<dbReference type="SUPFAM" id="SSF55681">
    <property type="entry name" value="Class II aaRS and biotin synthetases"/>
    <property type="match status" value="1"/>
</dbReference>
<evidence type="ECO:0000313" key="8">
    <source>
        <dbReference type="Proteomes" id="UP000697127"/>
    </source>
</evidence>
<dbReference type="GO" id="GO:0033819">
    <property type="term" value="F:lipoyl(octanoyl) transferase activity"/>
    <property type="evidence" value="ECO:0007669"/>
    <property type="project" value="UniProtKB-EC"/>
</dbReference>
<dbReference type="InterPro" id="IPR045864">
    <property type="entry name" value="aa-tRNA-synth_II/BPL/LPL"/>
</dbReference>
<comment type="pathway">
    <text evidence="1">Protein modification; protein lipoylation via endogenous pathway; protein N(6)-(lipoyl)lysine from octanoyl-[acyl-carrier-protein]: step 1/2.</text>
</comment>
<dbReference type="PROSITE" id="PS51733">
    <property type="entry name" value="BPL_LPL_CATALYTIC"/>
    <property type="match status" value="1"/>
</dbReference>
<dbReference type="PANTHER" id="PTHR10993:SF7">
    <property type="entry name" value="LIPOYLTRANSFERASE 2, MITOCHONDRIAL-RELATED"/>
    <property type="match status" value="1"/>
</dbReference>
<comment type="caution">
    <text evidence="7">The sequence shown here is derived from an EMBL/GenBank/DDBJ whole genome shotgun (WGS) entry which is preliminary data.</text>
</comment>
<evidence type="ECO:0000256" key="5">
    <source>
        <dbReference type="ARBA" id="ARBA00023315"/>
    </source>
</evidence>
<keyword evidence="5" id="KW-0012">Acyltransferase</keyword>
<feature type="domain" description="BPL/LPL catalytic" evidence="6">
    <location>
        <begin position="78"/>
        <end position="272"/>
    </location>
</feature>
<evidence type="ECO:0000256" key="2">
    <source>
        <dbReference type="ARBA" id="ARBA00007907"/>
    </source>
</evidence>
<dbReference type="NCBIfam" id="TIGR00214">
    <property type="entry name" value="lipB"/>
    <property type="match status" value="1"/>
</dbReference>
<evidence type="ECO:0000256" key="4">
    <source>
        <dbReference type="ARBA" id="ARBA00022679"/>
    </source>
</evidence>
<proteinExistence type="inferred from homology"/>
<dbReference type="EC" id="2.3.1.181" evidence="3"/>
<protein>
    <recommendedName>
        <fullName evidence="3">lipoyl(octanoyl) transferase</fullName>
        <ecNumber evidence="3">2.3.1.181</ecNumber>
    </recommendedName>
</protein>
<gene>
    <name evidence="7" type="ORF">C6P40_000568</name>
</gene>
<sequence>MRGIRRISIKKGRFFYSTETCSARFPPNLEHLKQSTNLKHLHFVNLTNYEDGSKIQNYIIDQHITFKLLNKNSRAISSLLYPTVLTFEFNSVYTGGKRERDSKKATKIPIIDNITTLGVPYIQTDRGGQVTYHGPGQLVAYFIWDLKLWKNLTSKCFVNFIEKCSMNTISETGVNNVFKTENTGVWIFEPETKREEKISSIGLNIKRNVTSHGLSINLKPDLKYLNNPEFVMCGLNGYNQTSIEKELGNKYPIDLNVDKLGDILCDSLKTRMNNYMMNMPNENVYKLNVEKKTINLQQYSLDNELFKSIDDFIHV</sequence>
<dbReference type="PANTHER" id="PTHR10993">
    <property type="entry name" value="OCTANOYLTRANSFERASE"/>
    <property type="match status" value="1"/>
</dbReference>
<dbReference type="EMBL" id="PUHW01000125">
    <property type="protein sequence ID" value="KAG0688760.1"/>
    <property type="molecule type" value="Genomic_DNA"/>
</dbReference>
<dbReference type="OrthoDB" id="19908at2759"/>
<dbReference type="GO" id="GO:0009249">
    <property type="term" value="P:protein lipoylation"/>
    <property type="evidence" value="ECO:0007669"/>
    <property type="project" value="InterPro"/>
</dbReference>
<keyword evidence="8" id="KW-1185">Reference proteome</keyword>
<evidence type="ECO:0000313" key="7">
    <source>
        <dbReference type="EMBL" id="KAG0688760.1"/>
    </source>
</evidence>
<dbReference type="InterPro" id="IPR000544">
    <property type="entry name" value="Octanoyltransferase"/>
</dbReference>
<dbReference type="AlphaFoldDB" id="A0A9P7BG34"/>
<dbReference type="Gene3D" id="3.30.930.10">
    <property type="entry name" value="Bira Bifunctional Protein, Domain 2"/>
    <property type="match status" value="1"/>
</dbReference>
<keyword evidence="4" id="KW-0808">Transferase</keyword>
<reference evidence="7" key="1">
    <citation type="submission" date="2020-11" db="EMBL/GenBank/DDBJ databases">
        <title>Kefir isolates.</title>
        <authorList>
            <person name="Marcisauskas S."/>
            <person name="Kim Y."/>
            <person name="Blasche S."/>
        </authorList>
    </citation>
    <scope>NUCLEOTIDE SEQUENCE</scope>
    <source>
        <strain evidence="7">Olga-1</strain>
    </source>
</reference>
<accession>A0A9P7BG34</accession>
<comment type="similarity">
    <text evidence="2">Belongs to the LipB family.</text>
</comment>
<dbReference type="InterPro" id="IPR020605">
    <property type="entry name" value="Octanoyltransferase_CS"/>
</dbReference>
<evidence type="ECO:0000256" key="3">
    <source>
        <dbReference type="ARBA" id="ARBA00012334"/>
    </source>
</evidence>
<name>A0A9P7BG34_9ASCO</name>
<evidence type="ECO:0000259" key="6">
    <source>
        <dbReference type="PROSITE" id="PS51733"/>
    </source>
</evidence>
<dbReference type="Pfam" id="PF21948">
    <property type="entry name" value="LplA-B_cat"/>
    <property type="match status" value="1"/>
</dbReference>
<dbReference type="Proteomes" id="UP000697127">
    <property type="component" value="Unassembled WGS sequence"/>
</dbReference>
<dbReference type="PROSITE" id="PS01313">
    <property type="entry name" value="LIPB"/>
    <property type="match status" value="1"/>
</dbReference>